<evidence type="ECO:0000259" key="1">
    <source>
        <dbReference type="Pfam" id="PF24758"/>
    </source>
</evidence>
<dbReference type="Proteomes" id="UP001396334">
    <property type="component" value="Unassembled WGS sequence"/>
</dbReference>
<dbReference type="PANTHER" id="PTHR31900:SF30">
    <property type="entry name" value="SUPERFAMILY PROTEIN, PUTATIVE-RELATED"/>
    <property type="match status" value="1"/>
</dbReference>
<keyword evidence="3" id="KW-1185">Reference proteome</keyword>
<evidence type="ECO:0000313" key="3">
    <source>
        <dbReference type="Proteomes" id="UP001396334"/>
    </source>
</evidence>
<dbReference type="InterPro" id="IPR055411">
    <property type="entry name" value="LRR_FXL15/At3g58940/PEG3-like"/>
</dbReference>
<dbReference type="InterPro" id="IPR050232">
    <property type="entry name" value="FBL13/AtMIF1-like"/>
</dbReference>
<proteinExistence type="predicted"/>
<comment type="caution">
    <text evidence="2">The sequence shown here is derived from an EMBL/GenBank/DDBJ whole genome shotgun (WGS) entry which is preliminary data.</text>
</comment>
<dbReference type="EMBL" id="JBBPBN010000038">
    <property type="protein sequence ID" value="KAK9000009.1"/>
    <property type="molecule type" value="Genomic_DNA"/>
</dbReference>
<name>A0ABR2QHN4_9ROSI</name>
<accession>A0ABR2QHN4</accession>
<protein>
    <recommendedName>
        <fullName evidence="1">F-box/LRR-repeat protein 15/At3g58940/PEG3-like LRR domain-containing protein</fullName>
    </recommendedName>
</protein>
<sequence length="165" mass="18849">MLTAFLFCCQTLTSKFDIGGGNMSLRASVSLPSLKVLEFRNFSFLDSSLFDLILRCSALKDLSIFECEFPNTKMLTFEAPSLERLVLNWDDVVMELAADLDKSLEIIAPSLRYFDYTNRIASWGYKLSNMAYLEETHIRIYHAQSIPFVVDHEKLVVNIDVEDQG</sequence>
<reference evidence="2 3" key="1">
    <citation type="journal article" date="2024" name="G3 (Bethesda)">
        <title>Genome assembly of Hibiscus sabdariffa L. provides insights into metabolisms of medicinal natural products.</title>
        <authorList>
            <person name="Kim T."/>
        </authorList>
    </citation>
    <scope>NUCLEOTIDE SEQUENCE [LARGE SCALE GENOMIC DNA]</scope>
    <source>
        <strain evidence="2">TK-2024</strain>
        <tissue evidence="2">Old leaves</tissue>
    </source>
</reference>
<dbReference type="SUPFAM" id="SSF52047">
    <property type="entry name" value="RNI-like"/>
    <property type="match status" value="1"/>
</dbReference>
<dbReference type="PANTHER" id="PTHR31900">
    <property type="entry name" value="F-BOX/RNI SUPERFAMILY PROTEIN-RELATED"/>
    <property type="match status" value="1"/>
</dbReference>
<dbReference type="Pfam" id="PF24758">
    <property type="entry name" value="LRR_At5g56370"/>
    <property type="match status" value="1"/>
</dbReference>
<organism evidence="2 3">
    <name type="scientific">Hibiscus sabdariffa</name>
    <name type="common">roselle</name>
    <dbReference type="NCBI Taxonomy" id="183260"/>
    <lineage>
        <taxon>Eukaryota</taxon>
        <taxon>Viridiplantae</taxon>
        <taxon>Streptophyta</taxon>
        <taxon>Embryophyta</taxon>
        <taxon>Tracheophyta</taxon>
        <taxon>Spermatophyta</taxon>
        <taxon>Magnoliopsida</taxon>
        <taxon>eudicotyledons</taxon>
        <taxon>Gunneridae</taxon>
        <taxon>Pentapetalae</taxon>
        <taxon>rosids</taxon>
        <taxon>malvids</taxon>
        <taxon>Malvales</taxon>
        <taxon>Malvaceae</taxon>
        <taxon>Malvoideae</taxon>
        <taxon>Hibiscus</taxon>
    </lineage>
</organism>
<feature type="domain" description="F-box/LRR-repeat protein 15/At3g58940/PEG3-like LRR" evidence="1">
    <location>
        <begin position="2"/>
        <end position="106"/>
    </location>
</feature>
<gene>
    <name evidence="2" type="ORF">V6N11_082145</name>
</gene>
<dbReference type="InterPro" id="IPR032675">
    <property type="entry name" value="LRR_dom_sf"/>
</dbReference>
<dbReference type="Gene3D" id="3.80.10.10">
    <property type="entry name" value="Ribonuclease Inhibitor"/>
    <property type="match status" value="1"/>
</dbReference>
<evidence type="ECO:0000313" key="2">
    <source>
        <dbReference type="EMBL" id="KAK9000009.1"/>
    </source>
</evidence>